<dbReference type="Proteomes" id="UP000326711">
    <property type="component" value="Chromosome"/>
</dbReference>
<dbReference type="RefSeq" id="WP_151903303.1">
    <property type="nucleotide sequence ID" value="NZ_CP045032.1"/>
</dbReference>
<dbReference type="KEGG" id="cuo:CUROG_08295"/>
<evidence type="ECO:0000313" key="2">
    <source>
        <dbReference type="Proteomes" id="UP000326711"/>
    </source>
</evidence>
<dbReference type="AlphaFoldDB" id="A0A5J6ZBT0"/>
<dbReference type="OrthoDB" id="4414203at2"/>
<gene>
    <name evidence="1" type="ORF">CUROG_08295</name>
</gene>
<dbReference type="EMBL" id="CP045032">
    <property type="protein sequence ID" value="QFQ03007.1"/>
    <property type="molecule type" value="Genomic_DNA"/>
</dbReference>
<reference evidence="2" key="1">
    <citation type="submission" date="2019-10" db="EMBL/GenBank/DDBJ databases">
        <title>Complete genome sequence of Corynebacterium urogenitalis DSM 108747, isolated from the genital tract of a cow.</title>
        <authorList>
            <person name="Ruckert C."/>
            <person name="Ballas P."/>
            <person name="Wagener K."/>
            <person name="Drillich M."/>
            <person name="Kaempfer P."/>
            <person name="Busse H.-J."/>
            <person name="Ehling-Schulz M."/>
        </authorList>
    </citation>
    <scope>NUCLEOTIDE SEQUENCE [LARGE SCALE GENOMIC DNA]</scope>
    <source>
        <strain evidence="2">LMM 1652</strain>
    </source>
</reference>
<keyword evidence="2" id="KW-1185">Reference proteome</keyword>
<sequence length="228" mass="25201">MLANPPIGPRIRVDDLIGTRRVLTPGEEVTIGRAADFLVGDDDEFLHRTLLVLWFNGSAWMMRNIGSRLIVQIEPRGRDAFTQVSLGPGAEAPLLPGPSAVIFSTPDRTYELHIDVENAGNRAPGVRPGGIAAPATQGNWNPNSEQQELLGLMAEPMARHHGVPDGELYSVKQLAQKLEWTEKKTNSKIERICASLANTGVVLDKPFAKSLARYAHANRHLFERRSRW</sequence>
<accession>A0A5J6ZBT0</accession>
<protein>
    <submittedName>
        <fullName evidence="1">Uncharacterized protein</fullName>
    </submittedName>
</protein>
<proteinExistence type="predicted"/>
<organism evidence="1 2">
    <name type="scientific">Corynebacterium urogenitale</name>
    <dbReference type="NCBI Taxonomy" id="2487892"/>
    <lineage>
        <taxon>Bacteria</taxon>
        <taxon>Bacillati</taxon>
        <taxon>Actinomycetota</taxon>
        <taxon>Actinomycetes</taxon>
        <taxon>Mycobacteriales</taxon>
        <taxon>Corynebacteriaceae</taxon>
        <taxon>Corynebacterium</taxon>
    </lineage>
</organism>
<name>A0A5J6ZBT0_9CORY</name>
<evidence type="ECO:0000313" key="1">
    <source>
        <dbReference type="EMBL" id="QFQ03007.1"/>
    </source>
</evidence>